<organism evidence="2 3">
    <name type="scientific">Alistipes onderdonkii</name>
    <dbReference type="NCBI Taxonomy" id="328813"/>
    <lineage>
        <taxon>Bacteria</taxon>
        <taxon>Pseudomonadati</taxon>
        <taxon>Bacteroidota</taxon>
        <taxon>Bacteroidia</taxon>
        <taxon>Bacteroidales</taxon>
        <taxon>Rikenellaceae</taxon>
        <taxon>Alistipes</taxon>
    </lineage>
</organism>
<sequence length="202" mass="23102">MKRYILTLLLAACVCTACDKDDEYEIREWTVASQLGIAHGASTLQPVLLVKANDDTSWRAVYQGIEGFDFEAGYEYRLRIKAEQLPDPPQDGSSIRYTLLEQISKTPATSVIPDQFFPVFTMEVAPQPMNYRGQRFLGVRFPESGLNEWQPWPFRIEGFEYEPGYVYRLRIGTSVIPAPDSPEGYYTVCYSMLDMDRQPAED</sequence>
<evidence type="ECO:0000313" key="2">
    <source>
        <dbReference type="EMBL" id="OUN04826.1"/>
    </source>
</evidence>
<comment type="caution">
    <text evidence="2">The sequence shown here is derived from an EMBL/GenBank/DDBJ whole genome shotgun (WGS) entry which is preliminary data.</text>
</comment>
<dbReference type="AlphaFoldDB" id="A0A1Y3QYU9"/>
<dbReference type="EMBL" id="NFHB01000001">
    <property type="protein sequence ID" value="OUN04826.1"/>
    <property type="molecule type" value="Genomic_DNA"/>
</dbReference>
<reference evidence="3" key="1">
    <citation type="submission" date="2017-04" db="EMBL/GenBank/DDBJ databases">
        <title>Function of individual gut microbiota members based on whole genome sequencing of pure cultures obtained from chicken caecum.</title>
        <authorList>
            <person name="Medvecky M."/>
            <person name="Cejkova D."/>
            <person name="Polansky O."/>
            <person name="Karasova D."/>
            <person name="Kubasova T."/>
            <person name="Cizek A."/>
            <person name="Rychlik I."/>
        </authorList>
    </citation>
    <scope>NUCLEOTIDE SEQUENCE [LARGE SCALE GENOMIC DNA]</scope>
    <source>
        <strain evidence="3">An90</strain>
    </source>
</reference>
<dbReference type="InterPro" id="IPR025485">
    <property type="entry name" value="DUF4377"/>
</dbReference>
<dbReference type="Proteomes" id="UP000195772">
    <property type="component" value="Unassembled WGS sequence"/>
</dbReference>
<dbReference type="OrthoDB" id="880459at2"/>
<dbReference type="RefSeq" id="WP_032135969.1">
    <property type="nucleotide sequence ID" value="NZ_BAAFKZ010000006.1"/>
</dbReference>
<feature type="domain" description="DUF4377" evidence="1">
    <location>
        <begin position="31"/>
        <end position="105"/>
    </location>
</feature>
<evidence type="ECO:0000313" key="3">
    <source>
        <dbReference type="Proteomes" id="UP000195772"/>
    </source>
</evidence>
<gene>
    <name evidence="2" type="ORF">B5G41_00500</name>
</gene>
<protein>
    <recommendedName>
        <fullName evidence="1">DUF4377 domain-containing protein</fullName>
    </recommendedName>
</protein>
<accession>A0A1Y3QYU9</accession>
<evidence type="ECO:0000259" key="1">
    <source>
        <dbReference type="Pfam" id="PF14302"/>
    </source>
</evidence>
<dbReference type="Pfam" id="PF14302">
    <property type="entry name" value="DUF4377"/>
    <property type="match status" value="2"/>
</dbReference>
<name>A0A1Y3QYU9_9BACT</name>
<feature type="domain" description="DUF4377" evidence="1">
    <location>
        <begin position="136"/>
        <end position="179"/>
    </location>
</feature>
<proteinExistence type="predicted"/>
<dbReference type="eggNOG" id="COG3187">
    <property type="taxonomic scope" value="Bacteria"/>
</dbReference>